<dbReference type="AlphaFoldDB" id="Q35593"/>
<feature type="transmembrane region" description="Helical" evidence="2">
    <location>
        <begin position="63"/>
        <end position="81"/>
    </location>
</feature>
<evidence type="ECO:0000256" key="2">
    <source>
        <dbReference type="SAM" id="Phobius"/>
    </source>
</evidence>
<reference evidence="5" key="1">
    <citation type="journal article" date="1992" name="Curr. Genet.">
        <title>Constitutive homologous recombination between mitochondrial DNA and a linear mitochondrial plasmid in Physarum polycephalum.</title>
        <authorList>
            <person name="Takano H."/>
            <person name="Kawano S."/>
            <person name="Kuroiwa T."/>
        </authorList>
    </citation>
    <scope>NUCLEOTIDE SEQUENCE</scope>
    <source>
        <strain evidence="5">CH934 x NG7</strain>
        <plasmid evidence="5">mF</plasmid>
    </source>
</reference>
<gene>
    <name evidence="3" type="primary">URFE</name>
</gene>
<proteinExistence type="predicted"/>
<dbReference type="EMBL" id="D29637">
    <property type="protein sequence ID" value="BAA06115.1"/>
    <property type="molecule type" value="Genomic_DNA"/>
</dbReference>
<accession>Q35593</accession>
<reference evidence="5" key="2">
    <citation type="journal article" date="1994" name="Curr. Genet.">
        <title>Complex terminal structure of a linear mitochondrial plasmid from Physarum polycephalum: three terminal inverted repeats and an ORF encoding DNA polymerase.</title>
        <authorList>
            <person name="Takano H."/>
            <person name="Kawano S."/>
            <person name="Kuroiwa T."/>
        </authorList>
    </citation>
    <scope>NUCLEOTIDE SEQUENCE</scope>
    <source>
        <strain evidence="5">CH934 x NG7</strain>
        <plasmid evidence="5">mF</plasmid>
    </source>
</reference>
<dbReference type="EMBL" id="AF012250">
    <property type="protein sequence ID" value="AAC15942.1"/>
    <property type="molecule type" value="Genomic_DNA"/>
</dbReference>
<keyword evidence="1" id="KW-0175">Coiled coil</keyword>
<organism evidence="5">
    <name type="scientific">Physarum polycephalum</name>
    <name type="common">Many-headed slime mold</name>
    <name type="synonym">Badhamia polycephala</name>
    <dbReference type="NCBI Taxonomy" id="5791"/>
    <lineage>
        <taxon>Eukaryota</taxon>
        <taxon>Amoebozoa</taxon>
        <taxon>Evosea</taxon>
        <taxon>Eumycetozoa</taxon>
        <taxon>Myxogastria</taxon>
        <taxon>Myxogastromycetidae</taxon>
        <taxon>Physariida</taxon>
        <taxon>Physaraceae</taxon>
        <taxon>Physarum</taxon>
    </lineage>
</organism>
<protein>
    <submittedName>
        <fullName evidence="5">ORF-640</fullName>
    </submittedName>
    <submittedName>
        <fullName evidence="3">URFE protein</fullName>
    </submittedName>
</protein>
<keyword evidence="5" id="KW-0614">Plasmid</keyword>
<evidence type="ECO:0000313" key="5">
    <source>
        <dbReference type="EMBL" id="BAA06115.1"/>
    </source>
</evidence>
<keyword evidence="5" id="KW-0496">Mitochondrion</keyword>
<geneLocation type="mitochondrion" evidence="5"/>
<dbReference type="PIR" id="T03754">
    <property type="entry name" value="T03754"/>
</dbReference>
<sequence length="640" mass="71464">MTTFLNYMKNIFKYLLILSKVIMILLSFYYLLNFNLYSITINVPISLRSFSIIDLPLKTIEHLSMFLIIIPLTIILLSFYYPESQKLRILAGFCAIGGNLFSVAHLASKGLLEESFRTFFLTIYNVPSLDVKIKLFSDFFNQRINIHTSTVENITTFRDFIQKQLNSNFDSYVNILKTLPQLDIMSYASRTADQLYNNYIQSLVNLNTLPTTGVEKVVTKSSLSEKVIKWLGYALLAGAVAFIGWKTYQNVVLLKDAGSEIVDNGKRITQVVHGVSETDTLLSATNKAVNGVAEKLLDVSTKVDTLGVKHATLTVIVNNNTVLFQTLLDRVRGVELQIQNIDAEPLPQQAAILGQNVPELLGAINHQIESLAVGGLKTNNDLSKLANSILNLENQIKEIAAQRVTTITNIVGEKSQLAAQAADLRWIEEARSKIREFDVLTAMKEIKTIIQQQTKPIAEEMKDKVDDFITTAKTTITDNKANLTKQINKVSSDLAEVKQTVTNKVAADSLQANAIQNIDDRLKTVETNHNKASETLEGIRSDVATLKQKDQTLTTSVNTQIMEMQTSLQEAIIKISKQFSDYKLYIASTVRLTQNVRTDNANISMGTYVPRVFSSDDPVYAGLISRRLGSNNNNNNNNNQ</sequence>
<feature type="transmembrane region" description="Helical" evidence="2">
    <location>
        <begin position="87"/>
        <end position="107"/>
    </location>
</feature>
<geneLocation type="plasmid" evidence="5">
    <name>mF</name>
</geneLocation>
<keyword evidence="2" id="KW-1133">Transmembrane helix</keyword>
<keyword evidence="2" id="KW-0812">Transmembrane</keyword>
<evidence type="ECO:0000256" key="1">
    <source>
        <dbReference type="SAM" id="Coils"/>
    </source>
</evidence>
<dbReference type="EMBL" id="AF012249">
    <property type="protein sequence ID" value="AAC15934.1"/>
    <property type="molecule type" value="Genomic_DNA"/>
</dbReference>
<feature type="coiled-coil region" evidence="1">
    <location>
        <begin position="480"/>
        <end position="535"/>
    </location>
</feature>
<name>Q35593_PHYPO</name>
<keyword evidence="2" id="KW-0472">Membrane</keyword>
<reference evidence="3" key="4">
    <citation type="journal article" date="1998" name="Curr. Genet.">
        <title>Mitochondrial DNA rearrangements associated with mF plasmid integration and plasmodial longevity in Physarum polycephalum.</title>
        <authorList>
            <person name="Nakagawa C.C."/>
            <person name="Jones E.P."/>
            <person name="Miller D.L."/>
        </authorList>
    </citation>
    <scope>NUCLEOTIDE SEQUENCE</scope>
    <source>
        <strain evidence="4">aux2-I</strain>
        <strain evidence="3">aux2-S</strain>
    </source>
</reference>
<reference evidence="5" key="3">
    <citation type="journal article" date="1994" name="Curr. Genet.">
        <title>Genetic organization of a linear mitochondrial plasmid (mF) that promotes mitochondrial fusion in Physarum polycephalum.</title>
        <authorList>
            <person name="Takano H."/>
            <person name="Kawano S."/>
            <person name="Kuroiwa T."/>
        </authorList>
    </citation>
    <scope>NUCLEOTIDE SEQUENCE</scope>
    <source>
        <strain evidence="5">CH934 x NG7</strain>
        <plasmid evidence="5">mF</plasmid>
    </source>
</reference>
<evidence type="ECO:0000313" key="4">
    <source>
        <dbReference type="EMBL" id="AAC15942.1"/>
    </source>
</evidence>
<evidence type="ECO:0000313" key="3">
    <source>
        <dbReference type="EMBL" id="AAC15934.1"/>
    </source>
</evidence>